<keyword evidence="3" id="KW-1185">Reference proteome</keyword>
<keyword evidence="1" id="KW-0677">Repeat</keyword>
<dbReference type="GO" id="GO:0000398">
    <property type="term" value="P:mRNA splicing, via spliceosome"/>
    <property type="evidence" value="ECO:0007669"/>
    <property type="project" value="InterPro"/>
</dbReference>
<evidence type="ECO:0000313" key="2">
    <source>
        <dbReference type="EMBL" id="OAO13450.1"/>
    </source>
</evidence>
<dbReference type="STRING" id="478820.A0A196S8S5"/>
<dbReference type="OrthoDB" id="440128at2759"/>
<dbReference type="SUPFAM" id="SSF48452">
    <property type="entry name" value="TPR-like"/>
    <property type="match status" value="1"/>
</dbReference>
<name>A0A196S8S5_BLAHN</name>
<sequence length="664" mass="75798">MTSHAPPMSQMPQETAIPEYYENSAFDTSGLYETSTLYGGASHGSPDAHGAGQEIVKGTSLFALVKSQLDDVAARRKQGAEVEAEYEAVCREYPLCHLGWLEMSRYEMDQGCMLRCREVILRGLEYLPNNEALLEKRVKVEERLRNVEGVVACAETFLAMSSTRCVKSIVEAAIVVAKLGCGYQASALFAALLRHNLFTQGGVTLDYVRFVFKTEDYERGLALLKDSLAKLSKHGPIWFFTFSVLEQNHTVLSRLDDISNRPYNRELEVHLTQALLCLPDDLKWKVFYIAAQAQLRSFTHIRLRTRRWKRYLLAYCAHYPRVVTVCFHYLRECARLCPDDYKWKVWLLTGRVLALVGRRRSAIRCLVRSTEIAPQRNIHAVCLELARILDFIGEVGTAAVVIERNMLLFPDEWKLVLERIQQLLRENRCLEALDLNLRALRHHSAAGRLWSSVIQLTHQLYGSSAALQVFYTALFFVAKSGEVWCEGARIFLNPISKHFNPLNAQRCLHFAVYFTPQYGDSFIEAIRLSMITSRELLLFGRSNNPCFLSAIMSARDYTAIVNKCIYSDPNYGSCWFRAKLFPLGSAQEVAFRAIKFTAHEVAITSNVYYDAMLQFALKKDRDKVGIQNSCFSYSFEPYQMIINRKKLTVEKKLKILFGTSQIEA</sequence>
<organism evidence="2 3">
    <name type="scientific">Blastocystis sp. subtype 1 (strain ATCC 50177 / NandII)</name>
    <dbReference type="NCBI Taxonomy" id="478820"/>
    <lineage>
        <taxon>Eukaryota</taxon>
        <taxon>Sar</taxon>
        <taxon>Stramenopiles</taxon>
        <taxon>Bigyra</taxon>
        <taxon>Opalozoa</taxon>
        <taxon>Opalinata</taxon>
        <taxon>Blastocystidae</taxon>
        <taxon>Blastocystis</taxon>
    </lineage>
</organism>
<dbReference type="InterPro" id="IPR045075">
    <property type="entry name" value="Syf1-like"/>
</dbReference>
<dbReference type="AlphaFoldDB" id="A0A196S8S5"/>
<dbReference type="Gene3D" id="1.25.40.10">
    <property type="entry name" value="Tetratricopeptide repeat domain"/>
    <property type="match status" value="1"/>
</dbReference>
<dbReference type="EMBL" id="LXWW01000390">
    <property type="protein sequence ID" value="OAO13450.1"/>
    <property type="molecule type" value="Genomic_DNA"/>
</dbReference>
<dbReference type="PANTHER" id="PTHR11246">
    <property type="entry name" value="PRE-MRNA SPLICING FACTOR"/>
    <property type="match status" value="1"/>
</dbReference>
<gene>
    <name evidence="2" type="ORF">AV274_4840</name>
</gene>
<comment type="caution">
    <text evidence="2">The sequence shown here is derived from an EMBL/GenBank/DDBJ whole genome shotgun (WGS) entry which is preliminary data.</text>
</comment>
<dbReference type="PANTHER" id="PTHR11246:SF20">
    <property type="entry name" value="TPR-CONTAINING PROTEIN DDB_G0280363"/>
    <property type="match status" value="1"/>
</dbReference>
<dbReference type="InterPro" id="IPR011990">
    <property type="entry name" value="TPR-like_helical_dom_sf"/>
</dbReference>
<evidence type="ECO:0000313" key="3">
    <source>
        <dbReference type="Proteomes" id="UP000078348"/>
    </source>
</evidence>
<protein>
    <submittedName>
        <fullName evidence="2">Pre-mRNA splicing factor</fullName>
    </submittedName>
</protein>
<evidence type="ECO:0000256" key="1">
    <source>
        <dbReference type="ARBA" id="ARBA00022737"/>
    </source>
</evidence>
<proteinExistence type="predicted"/>
<dbReference type="Proteomes" id="UP000078348">
    <property type="component" value="Unassembled WGS sequence"/>
</dbReference>
<reference evidence="2 3" key="1">
    <citation type="submission" date="2016-05" db="EMBL/GenBank/DDBJ databases">
        <title>Nuclear genome of Blastocystis sp. subtype 1 NandII.</title>
        <authorList>
            <person name="Gentekaki E."/>
            <person name="Curtis B."/>
            <person name="Stairs C."/>
            <person name="Eme L."/>
            <person name="Herman E."/>
            <person name="Klimes V."/>
            <person name="Arias M.C."/>
            <person name="Elias M."/>
            <person name="Hilliou F."/>
            <person name="Klute M."/>
            <person name="Malik S.-B."/>
            <person name="Pightling A."/>
            <person name="Rachubinski R."/>
            <person name="Salas D."/>
            <person name="Schlacht A."/>
            <person name="Suga H."/>
            <person name="Archibald J."/>
            <person name="Ball S.G."/>
            <person name="Clark G."/>
            <person name="Dacks J."/>
            <person name="Van Der Giezen M."/>
            <person name="Tsaousis A."/>
            <person name="Roger A."/>
        </authorList>
    </citation>
    <scope>NUCLEOTIDE SEQUENCE [LARGE SCALE GENOMIC DNA]</scope>
    <source>
        <strain evidence="3">ATCC 50177 / NandII</strain>
    </source>
</reference>
<accession>A0A196S8S5</accession>